<dbReference type="EMBL" id="JAHUTJ010052310">
    <property type="protein sequence ID" value="MED6285132.1"/>
    <property type="molecule type" value="Genomic_DNA"/>
</dbReference>
<accession>A0ABU7ECY6</accession>
<sequence>MVLDDSFIADSHSSLFPGLRTSAESFGGTQYRNVPAHFHPWVQYQSCLQLELVLTQFSNFTKKNYRNVKEILQQLSFSSCCLDVLSIALIKKALPFISSDLTQIINTSFIFRCFPSGQESRNE</sequence>
<feature type="non-terminal residue" evidence="1">
    <location>
        <position position="123"/>
    </location>
</feature>
<evidence type="ECO:0000313" key="1">
    <source>
        <dbReference type="EMBL" id="MED6285132.1"/>
    </source>
</evidence>
<organism evidence="1 2">
    <name type="scientific">Characodon lateralis</name>
    <dbReference type="NCBI Taxonomy" id="208331"/>
    <lineage>
        <taxon>Eukaryota</taxon>
        <taxon>Metazoa</taxon>
        <taxon>Chordata</taxon>
        <taxon>Craniata</taxon>
        <taxon>Vertebrata</taxon>
        <taxon>Euteleostomi</taxon>
        <taxon>Actinopterygii</taxon>
        <taxon>Neopterygii</taxon>
        <taxon>Teleostei</taxon>
        <taxon>Neoteleostei</taxon>
        <taxon>Acanthomorphata</taxon>
        <taxon>Ovalentaria</taxon>
        <taxon>Atherinomorphae</taxon>
        <taxon>Cyprinodontiformes</taxon>
        <taxon>Goodeidae</taxon>
        <taxon>Characodon</taxon>
    </lineage>
</organism>
<evidence type="ECO:0000313" key="2">
    <source>
        <dbReference type="Proteomes" id="UP001352852"/>
    </source>
</evidence>
<name>A0ABU7ECY6_9TELE</name>
<dbReference type="Proteomes" id="UP001352852">
    <property type="component" value="Unassembled WGS sequence"/>
</dbReference>
<reference evidence="1 2" key="1">
    <citation type="submission" date="2021-06" db="EMBL/GenBank/DDBJ databases">
        <authorList>
            <person name="Palmer J.M."/>
        </authorList>
    </citation>
    <scope>NUCLEOTIDE SEQUENCE [LARGE SCALE GENOMIC DNA]</scope>
    <source>
        <strain evidence="1 2">CL_MEX2019</strain>
        <tissue evidence="1">Muscle</tissue>
    </source>
</reference>
<protein>
    <submittedName>
        <fullName evidence="1">Uncharacterized protein</fullName>
    </submittedName>
</protein>
<gene>
    <name evidence="1" type="ORF">CHARACLAT_026187</name>
</gene>
<keyword evidence="2" id="KW-1185">Reference proteome</keyword>
<comment type="caution">
    <text evidence="1">The sequence shown here is derived from an EMBL/GenBank/DDBJ whole genome shotgun (WGS) entry which is preliminary data.</text>
</comment>
<proteinExistence type="predicted"/>